<dbReference type="GO" id="GO:0016763">
    <property type="term" value="F:pentosyltransferase activity"/>
    <property type="evidence" value="ECO:0007669"/>
    <property type="project" value="TreeGrafter"/>
</dbReference>
<dbReference type="GO" id="GO:0009103">
    <property type="term" value="P:lipopolysaccharide biosynthetic process"/>
    <property type="evidence" value="ECO:0007669"/>
    <property type="project" value="UniProtKB-ARBA"/>
</dbReference>
<feature type="transmembrane region" description="Helical" evidence="8">
    <location>
        <begin position="311"/>
        <end position="329"/>
    </location>
</feature>
<organism evidence="10 11">
    <name type="scientific">Candidatus Gottesmanbacteria bacterium RIFCSPLOWO2_01_FULL_43_11b</name>
    <dbReference type="NCBI Taxonomy" id="1798392"/>
    <lineage>
        <taxon>Bacteria</taxon>
        <taxon>Candidatus Gottesmaniibacteriota</taxon>
    </lineage>
</organism>
<evidence type="ECO:0000256" key="5">
    <source>
        <dbReference type="ARBA" id="ARBA00022692"/>
    </source>
</evidence>
<name>A0A1F6AI52_9BACT</name>
<evidence type="ECO:0000256" key="7">
    <source>
        <dbReference type="ARBA" id="ARBA00023136"/>
    </source>
</evidence>
<dbReference type="InterPro" id="IPR050297">
    <property type="entry name" value="LipidA_mod_glycosyltrf_83"/>
</dbReference>
<keyword evidence="4" id="KW-0808">Transferase</keyword>
<dbReference type="Proteomes" id="UP000178759">
    <property type="component" value="Unassembled WGS sequence"/>
</dbReference>
<keyword evidence="7 8" id="KW-0472">Membrane</keyword>
<evidence type="ECO:0000256" key="4">
    <source>
        <dbReference type="ARBA" id="ARBA00022679"/>
    </source>
</evidence>
<dbReference type="AlphaFoldDB" id="A0A1F6AI52"/>
<comment type="subcellular location">
    <subcellularLocation>
        <location evidence="1">Cell membrane</location>
        <topology evidence="1">Multi-pass membrane protein</topology>
    </subcellularLocation>
</comment>
<comment type="caution">
    <text evidence="10">The sequence shown here is derived from an EMBL/GenBank/DDBJ whole genome shotgun (WGS) entry which is preliminary data.</text>
</comment>
<evidence type="ECO:0000256" key="1">
    <source>
        <dbReference type="ARBA" id="ARBA00004651"/>
    </source>
</evidence>
<proteinExistence type="predicted"/>
<keyword evidence="2" id="KW-1003">Cell membrane</keyword>
<accession>A0A1F6AI52</accession>
<evidence type="ECO:0000259" key="9">
    <source>
        <dbReference type="Pfam" id="PF13231"/>
    </source>
</evidence>
<protein>
    <recommendedName>
        <fullName evidence="9">Glycosyltransferase RgtA/B/C/D-like domain-containing protein</fullName>
    </recommendedName>
</protein>
<sequence>MFFIIGFLWRLFLASIPQYRVFWDMAAYNELAHAILRGEWAAHCCNHGAGYPLFLSLIYSIFGMDNFFAVRLIQVLLDLVSGLLIAACAKNLFGAKVSRIAFILYMLNPFTSAYTGLLLGETLLVFVVSLIAYLLVSRPAWWHWLLFGALFGYLIQIKIAYVFFIPIVALVTIGLRPKRLVLAFLGFFIVSLYALFANYAVFQKVSVIPPYRTAGGMLYASFSVGRYPELVSDFSTLSDEWRNATDEYYRYVDTKPELMHEYDQKYTEKFKERMKGEWPIFIQNTIQNIIYLWDKRFLLLFIDPFYPKDTQFLRIINISLIALFIIGIARFARKPIVVFSLIYFTALSLVFGLVISESRLTIPAYPIIILWAAYGLERFHRYARFFPKKTVSSE</sequence>
<feature type="transmembrane region" description="Helical" evidence="8">
    <location>
        <begin position="114"/>
        <end position="135"/>
    </location>
</feature>
<feature type="domain" description="Glycosyltransferase RgtA/B/C/D-like" evidence="9">
    <location>
        <begin position="47"/>
        <end position="183"/>
    </location>
</feature>
<dbReference type="GO" id="GO:0005886">
    <property type="term" value="C:plasma membrane"/>
    <property type="evidence" value="ECO:0007669"/>
    <property type="project" value="UniProtKB-SubCell"/>
</dbReference>
<dbReference type="PANTHER" id="PTHR33908:SF11">
    <property type="entry name" value="MEMBRANE PROTEIN"/>
    <property type="match status" value="1"/>
</dbReference>
<dbReference type="EMBL" id="MFJV01000001">
    <property type="protein sequence ID" value="OGG23947.1"/>
    <property type="molecule type" value="Genomic_DNA"/>
</dbReference>
<keyword evidence="6 8" id="KW-1133">Transmembrane helix</keyword>
<feature type="transmembrane region" description="Helical" evidence="8">
    <location>
        <begin position="336"/>
        <end position="356"/>
    </location>
</feature>
<evidence type="ECO:0000256" key="8">
    <source>
        <dbReference type="SAM" id="Phobius"/>
    </source>
</evidence>
<evidence type="ECO:0000313" key="10">
    <source>
        <dbReference type="EMBL" id="OGG23947.1"/>
    </source>
</evidence>
<dbReference type="STRING" id="1798392.A3A79_01970"/>
<evidence type="ECO:0000256" key="3">
    <source>
        <dbReference type="ARBA" id="ARBA00022676"/>
    </source>
</evidence>
<feature type="transmembrane region" description="Helical" evidence="8">
    <location>
        <begin position="141"/>
        <end position="173"/>
    </location>
</feature>
<feature type="transmembrane region" description="Helical" evidence="8">
    <location>
        <begin position="180"/>
        <end position="202"/>
    </location>
</feature>
<keyword evidence="3" id="KW-0328">Glycosyltransferase</keyword>
<evidence type="ECO:0000313" key="11">
    <source>
        <dbReference type="Proteomes" id="UP000178759"/>
    </source>
</evidence>
<feature type="transmembrane region" description="Helical" evidence="8">
    <location>
        <begin position="72"/>
        <end position="93"/>
    </location>
</feature>
<evidence type="ECO:0000256" key="2">
    <source>
        <dbReference type="ARBA" id="ARBA00022475"/>
    </source>
</evidence>
<evidence type="ECO:0000256" key="6">
    <source>
        <dbReference type="ARBA" id="ARBA00022989"/>
    </source>
</evidence>
<dbReference type="PANTHER" id="PTHR33908">
    <property type="entry name" value="MANNOSYLTRANSFERASE YKCB-RELATED"/>
    <property type="match status" value="1"/>
</dbReference>
<dbReference type="InterPro" id="IPR038731">
    <property type="entry name" value="RgtA/B/C-like"/>
</dbReference>
<reference evidence="10 11" key="1">
    <citation type="journal article" date="2016" name="Nat. Commun.">
        <title>Thousands of microbial genomes shed light on interconnected biogeochemical processes in an aquifer system.</title>
        <authorList>
            <person name="Anantharaman K."/>
            <person name="Brown C.T."/>
            <person name="Hug L.A."/>
            <person name="Sharon I."/>
            <person name="Castelle C.J."/>
            <person name="Probst A.J."/>
            <person name="Thomas B.C."/>
            <person name="Singh A."/>
            <person name="Wilkins M.J."/>
            <person name="Karaoz U."/>
            <person name="Brodie E.L."/>
            <person name="Williams K.H."/>
            <person name="Hubbard S.S."/>
            <person name="Banfield J.F."/>
        </authorList>
    </citation>
    <scope>NUCLEOTIDE SEQUENCE [LARGE SCALE GENOMIC DNA]</scope>
</reference>
<keyword evidence="5 8" id="KW-0812">Transmembrane</keyword>
<dbReference type="Pfam" id="PF13231">
    <property type="entry name" value="PMT_2"/>
    <property type="match status" value="1"/>
</dbReference>
<feature type="transmembrane region" description="Helical" evidence="8">
    <location>
        <begin position="362"/>
        <end position="379"/>
    </location>
</feature>
<gene>
    <name evidence="10" type="ORF">A3A79_01970</name>
</gene>